<sequence length="143" mass="15304">MPYITLSELIDRYGERRIVDLTDRGDLSTGVIDADTVARAIADTDAVIDGYLAAKYALPLAETPPMIADLAQAICIYKLHSYEPDGKVQADYEQALKMLAQISSGTIRIPGASGIEPATTGGSGARVTDRERPMTEASLKGFV</sequence>
<dbReference type="Pfam" id="PF07030">
    <property type="entry name" value="Phage_Mu_Gp36"/>
    <property type="match status" value="1"/>
</dbReference>
<proteinExistence type="predicted"/>
<reference evidence="2" key="1">
    <citation type="journal article" date="2019" name="Int. J. Syst. Evol. Microbiol.">
        <title>The Global Catalogue of Microorganisms (GCM) 10K type strain sequencing project: providing services to taxonomists for standard genome sequencing and annotation.</title>
        <authorList>
            <consortium name="The Broad Institute Genomics Platform"/>
            <consortium name="The Broad Institute Genome Sequencing Center for Infectious Disease"/>
            <person name="Wu L."/>
            <person name="Ma J."/>
        </authorList>
    </citation>
    <scope>NUCLEOTIDE SEQUENCE [LARGE SCALE GENOMIC DNA]</scope>
    <source>
        <strain evidence="2">CCUG 62953</strain>
    </source>
</reference>
<evidence type="ECO:0000313" key="2">
    <source>
        <dbReference type="Proteomes" id="UP001597135"/>
    </source>
</evidence>
<protein>
    <submittedName>
        <fullName evidence="1">Gp436 family protein</fullName>
    </submittedName>
</protein>
<comment type="caution">
    <text evidence="1">The sequence shown here is derived from an EMBL/GenBank/DDBJ whole genome shotgun (WGS) entry which is preliminary data.</text>
</comment>
<dbReference type="Proteomes" id="UP001597135">
    <property type="component" value="Unassembled WGS sequence"/>
</dbReference>
<name>A0ABW3ZID1_9RHOB</name>
<organism evidence="1 2">
    <name type="scientific">Litorisediminicola beolgyonensis</name>
    <dbReference type="NCBI Taxonomy" id="1173614"/>
    <lineage>
        <taxon>Bacteria</taxon>
        <taxon>Pseudomonadati</taxon>
        <taxon>Pseudomonadota</taxon>
        <taxon>Alphaproteobacteria</taxon>
        <taxon>Rhodobacterales</taxon>
        <taxon>Paracoccaceae</taxon>
        <taxon>Litorisediminicola</taxon>
    </lineage>
</organism>
<keyword evidence="2" id="KW-1185">Reference proteome</keyword>
<dbReference type="EMBL" id="JBHTMU010000016">
    <property type="protein sequence ID" value="MFD1342884.1"/>
    <property type="molecule type" value="Genomic_DNA"/>
</dbReference>
<dbReference type="RefSeq" id="WP_386803344.1">
    <property type="nucleotide sequence ID" value="NZ_JBHTMU010000016.1"/>
</dbReference>
<dbReference type="InterPro" id="IPR009752">
    <property type="entry name" value="Phage_Mu_GpJ"/>
</dbReference>
<accession>A0ABW3ZID1</accession>
<evidence type="ECO:0000313" key="1">
    <source>
        <dbReference type="EMBL" id="MFD1342884.1"/>
    </source>
</evidence>
<gene>
    <name evidence="1" type="ORF">ACFQ4E_10670</name>
</gene>